<evidence type="ECO:0000259" key="8">
    <source>
        <dbReference type="SMART" id="SM00013"/>
    </source>
</evidence>
<keyword evidence="5" id="KW-0732">Signal</keyword>
<dbReference type="OMA" id="NANQLQC"/>
<feature type="domain" description="LRRNT" evidence="8">
    <location>
        <begin position="314"/>
        <end position="345"/>
    </location>
</feature>
<dbReference type="Proteomes" id="UP000694843">
    <property type="component" value="Unplaced"/>
</dbReference>
<protein>
    <submittedName>
        <fullName evidence="11">Protein slit</fullName>
    </submittedName>
</protein>
<dbReference type="OrthoDB" id="6376406at2759"/>
<evidence type="ECO:0000256" key="3">
    <source>
        <dbReference type="ARBA" id="ARBA00022525"/>
    </source>
</evidence>
<feature type="domain" description="LRRNT" evidence="8">
    <location>
        <begin position="117"/>
        <end position="149"/>
    </location>
</feature>
<dbReference type="PANTHER" id="PTHR24369">
    <property type="entry name" value="ANTIGEN BSP, PUTATIVE-RELATED"/>
    <property type="match status" value="1"/>
</dbReference>
<reference evidence="11" key="1">
    <citation type="submission" date="2025-08" db="UniProtKB">
        <authorList>
            <consortium name="RefSeq"/>
        </authorList>
    </citation>
    <scope>IDENTIFICATION</scope>
</reference>
<dbReference type="InterPro" id="IPR000372">
    <property type="entry name" value="LRRNT"/>
</dbReference>
<gene>
    <name evidence="11" type="primary">LOC108671064</name>
</gene>
<evidence type="ECO:0000256" key="6">
    <source>
        <dbReference type="ARBA" id="ARBA00022737"/>
    </source>
</evidence>
<keyword evidence="10" id="KW-1185">Reference proteome</keyword>
<dbReference type="GO" id="GO:0007399">
    <property type="term" value="P:nervous system development"/>
    <property type="evidence" value="ECO:0007669"/>
    <property type="project" value="UniProtKB-ARBA"/>
</dbReference>
<dbReference type="PANTHER" id="PTHR24369:SF210">
    <property type="entry name" value="CHAOPTIN-RELATED"/>
    <property type="match status" value="1"/>
</dbReference>
<dbReference type="SMART" id="SM00013">
    <property type="entry name" value="LRRNT"/>
    <property type="match status" value="2"/>
</dbReference>
<dbReference type="SMART" id="SM00369">
    <property type="entry name" value="LRR_TYP"/>
    <property type="match status" value="9"/>
</dbReference>
<feature type="non-terminal residue" evidence="11">
    <location>
        <position position="465"/>
    </location>
</feature>
<dbReference type="SMART" id="SM00082">
    <property type="entry name" value="LRRCT"/>
    <property type="match status" value="2"/>
</dbReference>
<keyword evidence="3" id="KW-0964">Secreted</keyword>
<dbReference type="RefSeq" id="XP_047741699.1">
    <property type="nucleotide sequence ID" value="XM_047885743.1"/>
</dbReference>
<dbReference type="InterPro" id="IPR001611">
    <property type="entry name" value="Leu-rich_rpt"/>
</dbReference>
<dbReference type="KEGG" id="hazt:108671064"/>
<name>A0A979FWQ1_HYAAZ</name>
<evidence type="ECO:0000313" key="11">
    <source>
        <dbReference type="RefSeq" id="XP_047741699.1"/>
    </source>
</evidence>
<feature type="domain" description="LRRCT" evidence="9">
    <location>
        <begin position="422"/>
        <end position="464"/>
    </location>
</feature>
<dbReference type="GO" id="GO:0005576">
    <property type="term" value="C:extracellular region"/>
    <property type="evidence" value="ECO:0007669"/>
    <property type="project" value="UniProtKB-SubCell"/>
</dbReference>
<keyword evidence="6" id="KW-0677">Repeat</keyword>
<evidence type="ECO:0000256" key="7">
    <source>
        <dbReference type="ARBA" id="ARBA00023157"/>
    </source>
</evidence>
<dbReference type="InterPro" id="IPR003591">
    <property type="entry name" value="Leu-rich_rpt_typical-subtyp"/>
</dbReference>
<dbReference type="Gene3D" id="3.80.10.10">
    <property type="entry name" value="Ribonuclease Inhibitor"/>
    <property type="match status" value="3"/>
</dbReference>
<accession>A0A979FWQ1</accession>
<dbReference type="GO" id="GO:0005886">
    <property type="term" value="C:plasma membrane"/>
    <property type="evidence" value="ECO:0007669"/>
    <property type="project" value="TreeGrafter"/>
</dbReference>
<keyword evidence="4" id="KW-0433">Leucine-rich repeat</keyword>
<keyword evidence="2" id="KW-0217">Developmental protein</keyword>
<dbReference type="AlphaFoldDB" id="A0A979FWQ1"/>
<dbReference type="InterPro" id="IPR000483">
    <property type="entry name" value="Cys-rich_flank_reg_C"/>
</dbReference>
<evidence type="ECO:0000259" key="9">
    <source>
        <dbReference type="SMART" id="SM00082"/>
    </source>
</evidence>
<dbReference type="Pfam" id="PF01462">
    <property type="entry name" value="LRRNT"/>
    <property type="match status" value="1"/>
</dbReference>
<feature type="domain" description="LRRCT" evidence="9">
    <location>
        <begin position="52"/>
        <end position="101"/>
    </location>
</feature>
<evidence type="ECO:0000256" key="1">
    <source>
        <dbReference type="ARBA" id="ARBA00004613"/>
    </source>
</evidence>
<dbReference type="SUPFAM" id="SSF52058">
    <property type="entry name" value="L domain-like"/>
    <property type="match status" value="2"/>
</dbReference>
<comment type="subcellular location">
    <subcellularLocation>
        <location evidence="1">Secreted</location>
    </subcellularLocation>
</comment>
<dbReference type="FunFam" id="3.80.10.10:FF:000002">
    <property type="entry name" value="Slit guidance ligand 2"/>
    <property type="match status" value="1"/>
</dbReference>
<dbReference type="GeneID" id="108671064"/>
<dbReference type="PRINTS" id="PR00019">
    <property type="entry name" value="LEURICHRPT"/>
</dbReference>
<dbReference type="Pfam" id="PF13855">
    <property type="entry name" value="LRR_8"/>
    <property type="match status" value="3"/>
</dbReference>
<dbReference type="InterPro" id="IPR032675">
    <property type="entry name" value="LRR_dom_sf"/>
</dbReference>
<proteinExistence type="predicted"/>
<evidence type="ECO:0000313" key="10">
    <source>
        <dbReference type="Proteomes" id="UP000694843"/>
    </source>
</evidence>
<evidence type="ECO:0000256" key="2">
    <source>
        <dbReference type="ARBA" id="ARBA00022473"/>
    </source>
</evidence>
<organism evidence="10 11">
    <name type="scientific">Hyalella azteca</name>
    <name type="common">Amphipod</name>
    <dbReference type="NCBI Taxonomy" id="294128"/>
    <lineage>
        <taxon>Eukaryota</taxon>
        <taxon>Metazoa</taxon>
        <taxon>Ecdysozoa</taxon>
        <taxon>Arthropoda</taxon>
        <taxon>Crustacea</taxon>
        <taxon>Multicrustacea</taxon>
        <taxon>Malacostraca</taxon>
        <taxon>Eumalacostraca</taxon>
        <taxon>Peracarida</taxon>
        <taxon>Amphipoda</taxon>
        <taxon>Senticaudata</taxon>
        <taxon>Talitrida</taxon>
        <taxon>Talitroidea</taxon>
        <taxon>Hyalellidae</taxon>
        <taxon>Hyalella</taxon>
    </lineage>
</organism>
<dbReference type="InterPro" id="IPR050541">
    <property type="entry name" value="LRR_TM_domain-containing"/>
</dbReference>
<dbReference type="PROSITE" id="PS51450">
    <property type="entry name" value="LRR"/>
    <property type="match status" value="3"/>
</dbReference>
<evidence type="ECO:0000256" key="4">
    <source>
        <dbReference type="ARBA" id="ARBA00022614"/>
    </source>
</evidence>
<evidence type="ECO:0000256" key="5">
    <source>
        <dbReference type="ARBA" id="ARBA00022729"/>
    </source>
</evidence>
<sequence>MDGNLISCIDEQAFRGLTFLEILTMKDNNITTLWSGTFDHTPRLRALRISGNQLICDCQLAWLGRWLASAPHLAPYIRCSSPSRLRDRILTDVAQSEFKCAGLVSSSAPRECTLSPVCPRGCLCGQGIVDCRDTGQQRVPTHIPDDTIELRLEHNQIVEVPSKAFAAFRLLKRIDLSNNEIASIADDAFHGLRSLNSIVLYGNKLTEISEHVFRGLTSLQLLLLNANKIECVHANAFRDLVSLKVLSLYDNNIKTMSNGTFASMHIVHTIALVSRYTTTLRLSKKPIAKMHPDSFKCSTELRAQHAGRCAASLPCPTPCTCDATRVDCSGRALSALPTLPAHTTHLDLSYNELHGAPLSVAALPRLQHLDVSHNRLSLLPLALLNAAPNLRSLVLSNNHISCVSERIVQKLPNLQRLELSNNPLTCDCRSAWLSAWLADHASAAAPPTCRLPADLRDLPVPSPAD</sequence>
<dbReference type="Pfam" id="PF01463">
    <property type="entry name" value="LRRCT"/>
    <property type="match status" value="1"/>
</dbReference>
<keyword evidence="7" id="KW-1015">Disulfide bond</keyword>